<feature type="region of interest" description="Disordered" evidence="4">
    <location>
        <begin position="88"/>
        <end position="132"/>
    </location>
</feature>
<proteinExistence type="predicted"/>
<accession>A0A9X3ET49</accession>
<dbReference type="RefSeq" id="WP_267768044.1">
    <property type="nucleotide sequence ID" value="NZ_JAPNKE010000002.1"/>
</dbReference>
<keyword evidence="3" id="KW-0030">Aminoacyl-tRNA synthetase</keyword>
<keyword evidence="7" id="KW-1185">Reference proteome</keyword>
<comment type="caution">
    <text evidence="6">The sequence shown here is derived from an EMBL/GenBank/DDBJ whole genome shotgun (WGS) entry which is preliminary data.</text>
</comment>
<dbReference type="PANTHER" id="PTHR11451:SF44">
    <property type="entry name" value="THREONINE--TRNA LIGASE, CHLOROPLASTIC_MITOCHONDRIAL 2"/>
    <property type="match status" value="1"/>
</dbReference>
<feature type="compositionally biased region" description="Low complexity" evidence="4">
    <location>
        <begin position="101"/>
        <end position="118"/>
    </location>
</feature>
<dbReference type="Proteomes" id="UP001150924">
    <property type="component" value="Unassembled WGS sequence"/>
</dbReference>
<dbReference type="InterPro" id="IPR004154">
    <property type="entry name" value="Anticodon-bd"/>
</dbReference>
<sequence>MLGSLERFFGVYLEHVAGRFPTWLAPVQVAILPITAAHHAWAGEVEAALVARGLRVHTDLRNEKLGLKIREATLLRVPTMLVLGDKEVEGRGSRRAPATVRRAPSSPWPASSSAWPKRPGSRPEVVMARSRM</sequence>
<gene>
    <name evidence="6" type="ORF">OV079_10860</name>
</gene>
<evidence type="ECO:0000313" key="6">
    <source>
        <dbReference type="EMBL" id="MCY1006051.1"/>
    </source>
</evidence>
<dbReference type="GO" id="GO:0006435">
    <property type="term" value="P:threonyl-tRNA aminoacylation"/>
    <property type="evidence" value="ECO:0007669"/>
    <property type="project" value="TreeGrafter"/>
</dbReference>
<evidence type="ECO:0000256" key="4">
    <source>
        <dbReference type="SAM" id="MobiDB-lite"/>
    </source>
</evidence>
<keyword evidence="2" id="KW-0648">Protein biosynthesis</keyword>
<dbReference type="GO" id="GO:0004829">
    <property type="term" value="F:threonine-tRNA ligase activity"/>
    <property type="evidence" value="ECO:0007669"/>
    <property type="project" value="TreeGrafter"/>
</dbReference>
<feature type="domain" description="Anticodon-binding" evidence="5">
    <location>
        <begin position="28"/>
        <end position="89"/>
    </location>
</feature>
<dbReference type="Pfam" id="PF03129">
    <property type="entry name" value="HGTP_anticodon"/>
    <property type="match status" value="1"/>
</dbReference>
<dbReference type="AlphaFoldDB" id="A0A9X3ET49"/>
<dbReference type="EMBL" id="JAPNKE010000002">
    <property type="protein sequence ID" value="MCY1006051.1"/>
    <property type="molecule type" value="Genomic_DNA"/>
</dbReference>
<evidence type="ECO:0000256" key="3">
    <source>
        <dbReference type="ARBA" id="ARBA00023146"/>
    </source>
</evidence>
<evidence type="ECO:0000313" key="7">
    <source>
        <dbReference type="Proteomes" id="UP001150924"/>
    </source>
</evidence>
<keyword evidence="1 6" id="KW-0436">Ligase</keyword>
<evidence type="ECO:0000256" key="1">
    <source>
        <dbReference type="ARBA" id="ARBA00022598"/>
    </source>
</evidence>
<dbReference type="SUPFAM" id="SSF52954">
    <property type="entry name" value="Class II aaRS ABD-related"/>
    <property type="match status" value="1"/>
</dbReference>
<dbReference type="InterPro" id="IPR036621">
    <property type="entry name" value="Anticodon-bd_dom_sf"/>
</dbReference>
<dbReference type="Gene3D" id="3.40.50.800">
    <property type="entry name" value="Anticodon-binding domain"/>
    <property type="match status" value="1"/>
</dbReference>
<organism evidence="6 7">
    <name type="scientific">Nannocystis pusilla</name>
    <dbReference type="NCBI Taxonomy" id="889268"/>
    <lineage>
        <taxon>Bacteria</taxon>
        <taxon>Pseudomonadati</taxon>
        <taxon>Myxococcota</taxon>
        <taxon>Polyangia</taxon>
        <taxon>Nannocystales</taxon>
        <taxon>Nannocystaceae</taxon>
        <taxon>Nannocystis</taxon>
    </lineage>
</organism>
<evidence type="ECO:0000259" key="5">
    <source>
        <dbReference type="Pfam" id="PF03129"/>
    </source>
</evidence>
<reference evidence="6" key="1">
    <citation type="submission" date="2022-11" db="EMBL/GenBank/DDBJ databases">
        <title>Minimal conservation of predation-associated metabolite biosynthetic gene clusters underscores biosynthetic potential of Myxococcota including descriptions for ten novel species: Archangium lansinium sp. nov., Myxococcus landrumus sp. nov., Nannocystis bai.</title>
        <authorList>
            <person name="Ahearne A."/>
            <person name="Stevens C."/>
            <person name="Phillips K."/>
        </authorList>
    </citation>
    <scope>NUCLEOTIDE SEQUENCE</scope>
    <source>
        <strain evidence="6">Na p29</strain>
    </source>
</reference>
<evidence type="ECO:0000256" key="2">
    <source>
        <dbReference type="ARBA" id="ARBA00022917"/>
    </source>
</evidence>
<protein>
    <submittedName>
        <fullName evidence="6">His/Gly/Thr/Pro-type tRNA ligase C-terminal domain-containing protein</fullName>
    </submittedName>
</protein>
<dbReference type="PANTHER" id="PTHR11451">
    <property type="entry name" value="THREONINE-TRNA LIGASE"/>
    <property type="match status" value="1"/>
</dbReference>
<name>A0A9X3ET49_9BACT</name>